<dbReference type="EMBL" id="NSDM01000005">
    <property type="protein sequence ID" value="MDQ2585257.1"/>
    <property type="molecule type" value="Genomic_DNA"/>
</dbReference>
<name>A0ABU0X0Y0_9PSEU</name>
<keyword evidence="1" id="KW-0808">Transferase</keyword>
<sequence>MHVSAEELPPVLPAEHIIAINQPKRDLHTERDYTWNGMGFRLPPGVFHPGETSRMLHRWLLDGDIETRGKVYAAMGVGAGVEAVAAGLRGAGTVYALDVHPASVEATDRHYATHVGDRSGTRFRPLVSDLFSAAPDGARLDVVTFNPPAVSQTVSDDPDVVRNVCVGAPLVTRFFDELVDRDLLAPDGEVLLIVSNTADLRTIIGHAELRGFTTAVRHRHDWHDGVVTFLFGLTRGRT</sequence>
<comment type="caution">
    <text evidence="1">The sequence shown here is derived from an EMBL/GenBank/DDBJ whole genome shotgun (WGS) entry which is preliminary data.</text>
</comment>
<dbReference type="Proteomes" id="UP001225605">
    <property type="component" value="Unassembled WGS sequence"/>
</dbReference>
<evidence type="ECO:0000313" key="2">
    <source>
        <dbReference type="Proteomes" id="UP001225605"/>
    </source>
</evidence>
<dbReference type="GO" id="GO:0032259">
    <property type="term" value="P:methylation"/>
    <property type="evidence" value="ECO:0007669"/>
    <property type="project" value="UniProtKB-KW"/>
</dbReference>
<protein>
    <submittedName>
        <fullName evidence="1">Methyltransferase</fullName>
    </submittedName>
</protein>
<dbReference type="Gene3D" id="3.40.50.150">
    <property type="entry name" value="Vaccinia Virus protein VP39"/>
    <property type="match status" value="1"/>
</dbReference>
<proteinExistence type="predicted"/>
<keyword evidence="2" id="KW-1185">Reference proteome</keyword>
<dbReference type="SUPFAM" id="SSF53335">
    <property type="entry name" value="S-adenosyl-L-methionine-dependent methyltransferases"/>
    <property type="match status" value="1"/>
</dbReference>
<dbReference type="GO" id="GO:0008168">
    <property type="term" value="F:methyltransferase activity"/>
    <property type="evidence" value="ECO:0007669"/>
    <property type="project" value="UniProtKB-KW"/>
</dbReference>
<organism evidence="1 2">
    <name type="scientific">Saccharothrix yanglingensis</name>
    <dbReference type="NCBI Taxonomy" id="659496"/>
    <lineage>
        <taxon>Bacteria</taxon>
        <taxon>Bacillati</taxon>
        <taxon>Actinomycetota</taxon>
        <taxon>Actinomycetes</taxon>
        <taxon>Pseudonocardiales</taxon>
        <taxon>Pseudonocardiaceae</taxon>
        <taxon>Saccharothrix</taxon>
    </lineage>
</organism>
<dbReference type="InterPro" id="IPR029063">
    <property type="entry name" value="SAM-dependent_MTases_sf"/>
</dbReference>
<accession>A0ABU0X0Y0</accession>
<dbReference type="RefSeq" id="WP_306746431.1">
    <property type="nucleotide sequence ID" value="NZ_NSDM01000005.1"/>
</dbReference>
<evidence type="ECO:0000313" key="1">
    <source>
        <dbReference type="EMBL" id="MDQ2585257.1"/>
    </source>
</evidence>
<reference evidence="1 2" key="1">
    <citation type="submission" date="2017-06" db="EMBL/GenBank/DDBJ databases">
        <title>Cultured bacterium strain Saccharothrix yanglingensis Hhs.015.</title>
        <authorList>
            <person name="Xia Y."/>
        </authorList>
    </citation>
    <scope>NUCLEOTIDE SEQUENCE [LARGE SCALE GENOMIC DNA]</scope>
    <source>
        <strain evidence="1 2">Hhs.015</strain>
    </source>
</reference>
<gene>
    <name evidence="1" type="ORF">CKY47_14955</name>
</gene>
<keyword evidence="1" id="KW-0489">Methyltransferase</keyword>